<name>A0ABV2U7C1_9ACTN</name>
<protein>
    <submittedName>
        <fullName evidence="2">Uncharacterized protein</fullName>
    </submittedName>
</protein>
<keyword evidence="3" id="KW-1185">Reference proteome</keyword>
<sequence>MSVLMLQTVQNAADSAGASKAADSGVSAPGDGANTFSGSPLSQRVEVLLNSTGMPASGESDEKRAPSVEMQSTPDSESSAPPSPKTPLRTPAVTVPACIQQGIGRRTAALAIEEGDYEGTHAYLVVLPHQTDATLVQAYVMDAGCVDTDPTGKGKLLLTHTYARP</sequence>
<feature type="compositionally biased region" description="Polar residues" evidence="1">
    <location>
        <begin position="1"/>
        <end position="11"/>
    </location>
</feature>
<feature type="region of interest" description="Disordered" evidence="1">
    <location>
        <begin position="1"/>
        <end position="90"/>
    </location>
</feature>
<feature type="compositionally biased region" description="Low complexity" evidence="1">
    <location>
        <begin position="12"/>
        <end position="28"/>
    </location>
</feature>
<gene>
    <name evidence="2" type="ORF">ABZV61_13115</name>
</gene>
<accession>A0ABV2U7C1</accession>
<evidence type="ECO:0000313" key="3">
    <source>
        <dbReference type="Proteomes" id="UP001550044"/>
    </source>
</evidence>
<evidence type="ECO:0000313" key="2">
    <source>
        <dbReference type="EMBL" id="MET8433725.1"/>
    </source>
</evidence>
<evidence type="ECO:0000256" key="1">
    <source>
        <dbReference type="SAM" id="MobiDB-lite"/>
    </source>
</evidence>
<comment type="caution">
    <text evidence="2">The sequence shown here is derived from an EMBL/GenBank/DDBJ whole genome shotgun (WGS) entry which is preliminary data.</text>
</comment>
<dbReference type="EMBL" id="JBEXIP010000008">
    <property type="protein sequence ID" value="MET8433725.1"/>
    <property type="molecule type" value="Genomic_DNA"/>
</dbReference>
<feature type="compositionally biased region" description="Polar residues" evidence="1">
    <location>
        <begin position="69"/>
        <end position="80"/>
    </location>
</feature>
<reference evidence="2 3" key="1">
    <citation type="submission" date="2024-06" db="EMBL/GenBank/DDBJ databases">
        <title>The Natural Products Discovery Center: Release of the First 8490 Sequenced Strains for Exploring Actinobacteria Biosynthetic Diversity.</title>
        <authorList>
            <person name="Kalkreuter E."/>
            <person name="Kautsar S.A."/>
            <person name="Yang D."/>
            <person name="Bader C.D."/>
            <person name="Teijaro C.N."/>
            <person name="Fluegel L."/>
            <person name="Davis C.M."/>
            <person name="Simpson J.R."/>
            <person name="Lauterbach L."/>
            <person name="Steele A.D."/>
            <person name="Gui C."/>
            <person name="Meng S."/>
            <person name="Li G."/>
            <person name="Viehrig K."/>
            <person name="Ye F."/>
            <person name="Su P."/>
            <person name="Kiefer A.F."/>
            <person name="Nichols A."/>
            <person name="Cepeda A.J."/>
            <person name="Yan W."/>
            <person name="Fan B."/>
            <person name="Jiang Y."/>
            <person name="Adhikari A."/>
            <person name="Zheng C.-J."/>
            <person name="Schuster L."/>
            <person name="Cowan T.M."/>
            <person name="Smanski M.J."/>
            <person name="Chevrette M.G."/>
            <person name="De Carvalho L.P.S."/>
            <person name="Shen B."/>
        </authorList>
    </citation>
    <scope>NUCLEOTIDE SEQUENCE [LARGE SCALE GENOMIC DNA]</scope>
    <source>
        <strain evidence="2 3">NPDC005137</strain>
    </source>
</reference>
<proteinExistence type="predicted"/>
<dbReference type="RefSeq" id="WP_356709651.1">
    <property type="nucleotide sequence ID" value="NZ_JBEXIP010000008.1"/>
</dbReference>
<dbReference type="Proteomes" id="UP001550044">
    <property type="component" value="Unassembled WGS sequence"/>
</dbReference>
<organism evidence="2 3">
    <name type="scientific">Streptomyces sp. 900116325</name>
    <dbReference type="NCBI Taxonomy" id="3154295"/>
    <lineage>
        <taxon>Bacteria</taxon>
        <taxon>Bacillati</taxon>
        <taxon>Actinomycetota</taxon>
        <taxon>Actinomycetes</taxon>
        <taxon>Kitasatosporales</taxon>
        <taxon>Streptomycetaceae</taxon>
        <taxon>Streptomyces</taxon>
    </lineage>
</organism>